<sequence>MQKDFSQFFHKRKSSAPIINDFEETNRNKMLKAAPNGNIFKSHSKKATIPEPFFFMTEIRSCIRLLNREEEIVDRPIFKARKIPKSLFEHLQCQKIELEPESKELNTDNYPTLKEKILTINDEIDLENCNFDESIDEISKNNSIMPLNSSQHTLRYHKNESEAELEEEKYYENDKEFGMILDKTEKQEKGALKTVKFNELHGWDEKYEQFTKEFIDKLLSLEGAAYSETFDEK</sequence>
<gene>
    <name evidence="1" type="ORF">BSTOLATCC_MIC46383</name>
</gene>
<dbReference type="EMBL" id="CAJZBQ010000046">
    <property type="protein sequence ID" value="CAG9328377.1"/>
    <property type="molecule type" value="Genomic_DNA"/>
</dbReference>
<dbReference type="AlphaFoldDB" id="A0AAU9JRL0"/>
<name>A0AAU9JRL0_9CILI</name>
<organism evidence="1 2">
    <name type="scientific">Blepharisma stoltei</name>
    <dbReference type="NCBI Taxonomy" id="1481888"/>
    <lineage>
        <taxon>Eukaryota</taxon>
        <taxon>Sar</taxon>
        <taxon>Alveolata</taxon>
        <taxon>Ciliophora</taxon>
        <taxon>Postciliodesmatophora</taxon>
        <taxon>Heterotrichea</taxon>
        <taxon>Heterotrichida</taxon>
        <taxon>Blepharismidae</taxon>
        <taxon>Blepharisma</taxon>
    </lineage>
</organism>
<dbReference type="Proteomes" id="UP001162131">
    <property type="component" value="Unassembled WGS sequence"/>
</dbReference>
<proteinExistence type="predicted"/>
<comment type="caution">
    <text evidence="1">The sequence shown here is derived from an EMBL/GenBank/DDBJ whole genome shotgun (WGS) entry which is preliminary data.</text>
</comment>
<keyword evidence="2" id="KW-1185">Reference proteome</keyword>
<protein>
    <submittedName>
        <fullName evidence="1">Uncharacterized protein</fullName>
    </submittedName>
</protein>
<evidence type="ECO:0000313" key="1">
    <source>
        <dbReference type="EMBL" id="CAG9328377.1"/>
    </source>
</evidence>
<evidence type="ECO:0000313" key="2">
    <source>
        <dbReference type="Proteomes" id="UP001162131"/>
    </source>
</evidence>
<reference evidence="1" key="1">
    <citation type="submission" date="2021-09" db="EMBL/GenBank/DDBJ databases">
        <authorList>
            <consortium name="AG Swart"/>
            <person name="Singh M."/>
            <person name="Singh A."/>
            <person name="Seah K."/>
            <person name="Emmerich C."/>
        </authorList>
    </citation>
    <scope>NUCLEOTIDE SEQUENCE</scope>
    <source>
        <strain evidence="1">ATCC30299</strain>
    </source>
</reference>
<accession>A0AAU9JRL0</accession>